<dbReference type="InterPro" id="IPR010581">
    <property type="entry name" value="DUF1152"/>
</dbReference>
<protein>
    <submittedName>
        <fullName evidence="1">DUF1152</fullName>
    </submittedName>
</protein>
<proteinExistence type="predicted"/>
<evidence type="ECO:0000313" key="1">
    <source>
        <dbReference type="EMBL" id="QTA89192.1"/>
    </source>
</evidence>
<reference evidence="1" key="1">
    <citation type="journal article" date="2021" name="Microb. Physiol.">
        <title>Proteogenomic Insights into the Physiology of Marine, Sulfate-Reducing, Filamentous Desulfonema limicola and Desulfonema magnum.</title>
        <authorList>
            <person name="Schnaars V."/>
            <person name="Wohlbrand L."/>
            <person name="Scheve S."/>
            <person name="Hinrichs C."/>
            <person name="Reinhardt R."/>
            <person name="Rabus R."/>
        </authorList>
    </citation>
    <scope>NUCLEOTIDE SEQUENCE</scope>
    <source>
        <strain evidence="1">4be13</strain>
    </source>
</reference>
<dbReference type="Proteomes" id="UP000663722">
    <property type="component" value="Chromosome"/>
</dbReference>
<accession>A0A975BPR9</accession>
<organism evidence="1 2">
    <name type="scientific">Desulfonema magnum</name>
    <dbReference type="NCBI Taxonomy" id="45655"/>
    <lineage>
        <taxon>Bacteria</taxon>
        <taxon>Pseudomonadati</taxon>
        <taxon>Thermodesulfobacteriota</taxon>
        <taxon>Desulfobacteria</taxon>
        <taxon>Desulfobacterales</taxon>
        <taxon>Desulfococcaceae</taxon>
        <taxon>Desulfonema</taxon>
    </lineage>
</organism>
<gene>
    <name evidence="1" type="ORF">dnm_052420</name>
</gene>
<dbReference type="Pfam" id="PF06626">
    <property type="entry name" value="DUF1152"/>
    <property type="match status" value="1"/>
</dbReference>
<evidence type="ECO:0000313" key="2">
    <source>
        <dbReference type="Proteomes" id="UP000663722"/>
    </source>
</evidence>
<keyword evidence="2" id="KW-1185">Reference proteome</keyword>
<dbReference type="KEGG" id="dmm:dnm_052420"/>
<dbReference type="EMBL" id="CP061800">
    <property type="protein sequence ID" value="QTA89192.1"/>
    <property type="molecule type" value="Genomic_DNA"/>
</dbReference>
<dbReference type="RefSeq" id="WP_207677934.1">
    <property type="nucleotide sequence ID" value="NZ_CP061800.1"/>
</dbReference>
<name>A0A975BPR9_9BACT</name>
<sequence length="316" mass="34897">MSILPFTIDNKKRILVAGAGGGYDFLCGLPIVLELESQGCEVLIANYSFTNLNEIQNATWHNKRLLETDSTSVLPNSDYFPELLLSKWYKSKGINKSVWCIAHGGVRPTLTSYNYLINKFNIDTVFCVDGGVDGIFRGDEYDLGTPSMDSISVISASLCDASDKIYVCTAFGTEGAANEVSHAQALNRISDLMKENALIGVSVLNRAEKPGNEFISAMNYIFHQTEPIKRSIIISTILASMEGVYGKVSVHPKTEYNPPWISPLTALLWFFDAQNVAKMKLFYEESITSAEVSDVADAIDRARKSTSVKQYESIPI</sequence>
<dbReference type="AlphaFoldDB" id="A0A975BPR9"/>